<evidence type="ECO:0000313" key="2">
    <source>
        <dbReference type="Proteomes" id="UP000605733"/>
    </source>
</evidence>
<dbReference type="NCBIfam" id="TIGR03590">
    <property type="entry name" value="PseG"/>
    <property type="match status" value="1"/>
</dbReference>
<dbReference type="RefSeq" id="WP_011709890.1">
    <property type="nucleotide sequence ID" value="NZ_BMIX01000001.1"/>
</dbReference>
<name>A0ABQ1WFU8_9FLAO</name>
<dbReference type="Gene3D" id="3.40.50.2000">
    <property type="entry name" value="Glycogen Phosphorylase B"/>
    <property type="match status" value="1"/>
</dbReference>
<dbReference type="EMBL" id="BMIX01000001">
    <property type="protein sequence ID" value="GGG27174.1"/>
    <property type="molecule type" value="Genomic_DNA"/>
</dbReference>
<evidence type="ECO:0000313" key="1">
    <source>
        <dbReference type="EMBL" id="GGG27174.1"/>
    </source>
</evidence>
<keyword evidence="2" id="KW-1185">Reference proteome</keyword>
<reference evidence="2" key="1">
    <citation type="journal article" date="2019" name="Int. J. Syst. Evol. Microbiol.">
        <title>The Global Catalogue of Microorganisms (GCM) 10K type strain sequencing project: providing services to taxonomists for standard genome sequencing and annotation.</title>
        <authorList>
            <consortium name="The Broad Institute Genomics Platform"/>
            <consortium name="The Broad Institute Genome Sequencing Center for Infectious Disease"/>
            <person name="Wu L."/>
            <person name="Ma J."/>
        </authorList>
    </citation>
    <scope>NUCLEOTIDE SEQUENCE [LARGE SCALE GENOMIC DNA]</scope>
    <source>
        <strain evidence="2">CGMCC 1.15422</strain>
    </source>
</reference>
<comment type="caution">
    <text evidence="1">The sequence shown here is derived from an EMBL/GenBank/DDBJ whole genome shotgun (WGS) entry which is preliminary data.</text>
</comment>
<dbReference type="Proteomes" id="UP000605733">
    <property type="component" value="Unassembled WGS sequence"/>
</dbReference>
<proteinExistence type="predicted"/>
<accession>A0ABQ1WFU8</accession>
<organism evidence="1 2">
    <name type="scientific">Christiangramia forsetii</name>
    <dbReference type="NCBI Taxonomy" id="411153"/>
    <lineage>
        <taxon>Bacteria</taxon>
        <taxon>Pseudomonadati</taxon>
        <taxon>Bacteroidota</taxon>
        <taxon>Flavobacteriia</taxon>
        <taxon>Flavobacteriales</taxon>
        <taxon>Flavobacteriaceae</taxon>
        <taxon>Christiangramia</taxon>
    </lineage>
</organism>
<dbReference type="Gene3D" id="3.40.50.11190">
    <property type="match status" value="1"/>
</dbReference>
<sequence>MKDKIYIRADGSPEIGLGHIIRCFALAKMLKGSFNIHFVTRSIPKIIETTFVVEGFSVSRISEEEEFFNFLNGDEIVVLDHYELDSTYQKRVKEIGSKLVCIDDLHDKVFFADLIINHSPGISPKDYLAQPYTKFALGPGYALLRPAFLEATKDNKKIDEIKHVLICFGGSDFKNLTKSVLEIVAENDMMERISVILGSAYTHHESLNDIEKKNPKIKISSSLNENEMLSEIKKADLAIIPSSGILLEVLAGGAIPLICYYAENQQRLFNYFKYRDLLPSFDANKFDGKELSTVIADIQNNKIKIEEIPFRKELRNAAKNNLKKFKKLVNE</sequence>
<protein>
    <recommendedName>
        <fullName evidence="3">UDP-2,4-diacetamido-2,4, 6-trideoxy-beta-L-altropyranose hydrolase</fullName>
    </recommendedName>
</protein>
<evidence type="ECO:0008006" key="3">
    <source>
        <dbReference type="Google" id="ProtNLM"/>
    </source>
</evidence>
<gene>
    <name evidence="1" type="ORF">GCM10011532_08250</name>
</gene>
<dbReference type="InterPro" id="IPR020023">
    <property type="entry name" value="PseG"/>
</dbReference>
<dbReference type="SUPFAM" id="SSF53756">
    <property type="entry name" value="UDP-Glycosyltransferase/glycogen phosphorylase"/>
    <property type="match status" value="1"/>
</dbReference>